<dbReference type="Proteomes" id="UP000199072">
    <property type="component" value="Unassembled WGS sequence"/>
</dbReference>
<dbReference type="EMBL" id="FNAI01000022">
    <property type="protein sequence ID" value="SDF62480.1"/>
    <property type="molecule type" value="Genomic_DNA"/>
</dbReference>
<sequence>MRDILVQALHIFVVLMIGGFFIFGLMAINGRFDHWTTRFVEKAKHLFSRIRRYFQRNRKRKELQHIDEYQNVRHDHTANHATHTKGNKEIN</sequence>
<dbReference type="OrthoDB" id="799801at2"/>
<evidence type="ECO:0000256" key="1">
    <source>
        <dbReference type="SAM" id="Phobius"/>
    </source>
</evidence>
<keyword evidence="1" id="KW-0472">Membrane</keyword>
<evidence type="ECO:0000313" key="2">
    <source>
        <dbReference type="EMBL" id="SDF62480.1"/>
    </source>
</evidence>
<keyword evidence="1" id="KW-0812">Transmembrane</keyword>
<reference evidence="2 3" key="1">
    <citation type="submission" date="2016-10" db="EMBL/GenBank/DDBJ databases">
        <authorList>
            <person name="de Groot N.N."/>
        </authorList>
    </citation>
    <scope>NUCLEOTIDE SEQUENCE [LARGE SCALE GENOMIC DNA]</scope>
    <source>
        <strain evidence="2 3">47C3B</strain>
    </source>
</reference>
<keyword evidence="3" id="KW-1185">Reference proteome</keyword>
<gene>
    <name evidence="2" type="ORF">SAMN05216464_12212</name>
</gene>
<feature type="transmembrane region" description="Helical" evidence="1">
    <location>
        <begin position="6"/>
        <end position="28"/>
    </location>
</feature>
<dbReference type="RefSeq" id="WP_091156703.1">
    <property type="nucleotide sequence ID" value="NZ_FNAI01000022.1"/>
</dbReference>
<evidence type="ECO:0000313" key="3">
    <source>
        <dbReference type="Proteomes" id="UP000199072"/>
    </source>
</evidence>
<dbReference type="AlphaFoldDB" id="A0A1G7MMX9"/>
<protein>
    <submittedName>
        <fullName evidence="2">Uncharacterized protein</fullName>
    </submittedName>
</protein>
<proteinExistence type="predicted"/>
<organism evidence="2 3">
    <name type="scientific">Mucilaginibacter pineti</name>
    <dbReference type="NCBI Taxonomy" id="1391627"/>
    <lineage>
        <taxon>Bacteria</taxon>
        <taxon>Pseudomonadati</taxon>
        <taxon>Bacteroidota</taxon>
        <taxon>Sphingobacteriia</taxon>
        <taxon>Sphingobacteriales</taxon>
        <taxon>Sphingobacteriaceae</taxon>
        <taxon>Mucilaginibacter</taxon>
    </lineage>
</organism>
<accession>A0A1G7MMX9</accession>
<keyword evidence="1" id="KW-1133">Transmembrane helix</keyword>
<dbReference type="STRING" id="1391627.SAMN05216464_12212"/>
<name>A0A1G7MMX9_9SPHI</name>